<dbReference type="EMBL" id="CP126651">
    <property type="protein sequence ID" value="WJZ85280.1"/>
    <property type="molecule type" value="Genomic_DNA"/>
</dbReference>
<evidence type="ECO:0000313" key="4">
    <source>
        <dbReference type="EMBL" id="WJZ85280.1"/>
    </source>
</evidence>
<dbReference type="SUPFAM" id="SSF47699">
    <property type="entry name" value="Bifunctional inhibitor/lipid-transfer protein/seed storage 2S albumin"/>
    <property type="match status" value="1"/>
</dbReference>
<evidence type="ECO:0000256" key="2">
    <source>
        <dbReference type="SAM" id="SignalP"/>
    </source>
</evidence>
<comment type="similarity">
    <text evidence="1">Belongs to the plant LTP family. PEARLI1 subfamily.</text>
</comment>
<sequence>MASNNLSAAILVLSLLLFSTFSSACGPCQPKPTPPAKAPPANPFCPRDTLKFGVCADLLGGLVSLVAGSPPSSKCCAVLEGLADLEAAACLCTAIKASVLGINVKVPVAISLLISACGKSIPPGFKCE</sequence>
<reference evidence="4 5" key="1">
    <citation type="journal article" date="2023" name="Hortic Res">
        <title>The complete reference genome for grapevine (Vitis vinifera L.) genetics and breeding.</title>
        <authorList>
            <person name="Shi X."/>
            <person name="Cao S."/>
            <person name="Wang X."/>
            <person name="Huang S."/>
            <person name="Wang Y."/>
            <person name="Liu Z."/>
            <person name="Liu W."/>
            <person name="Leng X."/>
            <person name="Peng Y."/>
            <person name="Wang N."/>
            <person name="Wang Y."/>
            <person name="Ma Z."/>
            <person name="Xu X."/>
            <person name="Zhang F."/>
            <person name="Xue H."/>
            <person name="Zhong H."/>
            <person name="Wang Y."/>
            <person name="Zhang K."/>
            <person name="Velt A."/>
            <person name="Avia K."/>
            <person name="Holtgrawe D."/>
            <person name="Grimplet J."/>
            <person name="Matus J.T."/>
            <person name="Ware D."/>
            <person name="Wu X."/>
            <person name="Wang H."/>
            <person name="Liu C."/>
            <person name="Fang Y."/>
            <person name="Rustenholz C."/>
            <person name="Cheng Z."/>
            <person name="Xiao H."/>
            <person name="Zhou Y."/>
        </authorList>
    </citation>
    <scope>NUCLEOTIDE SEQUENCE [LARGE SCALE GENOMIC DNA]</scope>
    <source>
        <strain evidence="5">cv. Pinot noir / PN40024</strain>
        <tissue evidence="4">Leaf</tissue>
    </source>
</reference>
<dbReference type="InterPro" id="IPR051636">
    <property type="entry name" value="Plant_LTP/defense-related"/>
</dbReference>
<organism evidence="4 5">
    <name type="scientific">Vitis vinifera</name>
    <name type="common">Grape</name>
    <dbReference type="NCBI Taxonomy" id="29760"/>
    <lineage>
        <taxon>Eukaryota</taxon>
        <taxon>Viridiplantae</taxon>
        <taxon>Streptophyta</taxon>
        <taxon>Embryophyta</taxon>
        <taxon>Tracheophyta</taxon>
        <taxon>Spermatophyta</taxon>
        <taxon>Magnoliopsida</taxon>
        <taxon>eudicotyledons</taxon>
        <taxon>Gunneridae</taxon>
        <taxon>Pentapetalae</taxon>
        <taxon>rosids</taxon>
        <taxon>Vitales</taxon>
        <taxon>Vitaceae</taxon>
        <taxon>Viteae</taxon>
        <taxon>Vitis</taxon>
    </lineage>
</organism>
<evidence type="ECO:0000313" key="5">
    <source>
        <dbReference type="Proteomes" id="UP001227230"/>
    </source>
</evidence>
<accession>A0ABY9BSQ0</accession>
<keyword evidence="2" id="KW-0732">Signal</keyword>
<dbReference type="SMART" id="SM00499">
    <property type="entry name" value="AAI"/>
    <property type="match status" value="1"/>
</dbReference>
<dbReference type="CDD" id="cd01958">
    <property type="entry name" value="HPS_like"/>
    <property type="match status" value="1"/>
</dbReference>
<evidence type="ECO:0000256" key="1">
    <source>
        <dbReference type="ARBA" id="ARBA00008965"/>
    </source>
</evidence>
<dbReference type="InterPro" id="IPR016140">
    <property type="entry name" value="Bifunc_inhib/LTP/seed_store"/>
</dbReference>
<dbReference type="Pfam" id="PF14547">
    <property type="entry name" value="Hydrophob_seed"/>
    <property type="match status" value="1"/>
</dbReference>
<dbReference type="InterPro" id="IPR027923">
    <property type="entry name" value="Hydrophob_seed_dom"/>
</dbReference>
<proteinExistence type="inferred from homology"/>
<feature type="domain" description="Bifunctional inhibitor/plant lipid transfer protein/seed storage helical" evidence="3">
    <location>
        <begin position="45"/>
        <end position="127"/>
    </location>
</feature>
<protein>
    <recommendedName>
        <fullName evidence="3">Bifunctional inhibitor/plant lipid transfer protein/seed storage helical domain-containing protein</fullName>
    </recommendedName>
</protein>
<gene>
    <name evidence="4" type="ORF">VitviT2T_004825</name>
</gene>
<feature type="chain" id="PRO_5047431063" description="Bifunctional inhibitor/plant lipid transfer protein/seed storage helical domain-containing protein" evidence="2">
    <location>
        <begin position="25"/>
        <end position="128"/>
    </location>
</feature>
<dbReference type="PANTHER" id="PTHR31731">
    <property type="match status" value="1"/>
</dbReference>
<keyword evidence="5" id="KW-1185">Reference proteome</keyword>
<evidence type="ECO:0000259" key="3">
    <source>
        <dbReference type="SMART" id="SM00499"/>
    </source>
</evidence>
<dbReference type="Proteomes" id="UP001227230">
    <property type="component" value="Chromosome 4"/>
</dbReference>
<dbReference type="InterPro" id="IPR036312">
    <property type="entry name" value="Bifun_inhib/LTP/seed_sf"/>
</dbReference>
<name>A0ABY9BSQ0_VITVI</name>
<feature type="signal peptide" evidence="2">
    <location>
        <begin position="1"/>
        <end position="24"/>
    </location>
</feature>
<dbReference type="Gene3D" id="1.10.110.10">
    <property type="entry name" value="Plant lipid-transfer and hydrophobic proteins"/>
    <property type="match status" value="1"/>
</dbReference>